<evidence type="ECO:0000313" key="3">
    <source>
        <dbReference type="Proteomes" id="UP001501455"/>
    </source>
</evidence>
<protein>
    <submittedName>
        <fullName evidence="2">Uncharacterized protein</fullName>
    </submittedName>
</protein>
<comment type="caution">
    <text evidence="2">The sequence shown here is derived from an EMBL/GenBank/DDBJ whole genome shotgun (WGS) entry which is preliminary data.</text>
</comment>
<gene>
    <name evidence="2" type="ORF">GCM10019016_080310</name>
</gene>
<sequence>MVTNWSPRGARQARPWAGLLHLFGLAALLFGLVYAHSVSTEGVAGHINATAATASQGAVDGQVTTLVADAEQTLKGASFDSHDHDQAPSHPAQECTPGQPQQGVAFSAPCLSPLSEELQPRGADIRRIFPERAGVTVSSPMESRTSTVLQV</sequence>
<dbReference type="Proteomes" id="UP001501455">
    <property type="component" value="Unassembled WGS sequence"/>
</dbReference>
<proteinExistence type="predicted"/>
<evidence type="ECO:0000313" key="2">
    <source>
        <dbReference type="EMBL" id="GAA3500924.1"/>
    </source>
</evidence>
<keyword evidence="3" id="KW-1185">Reference proteome</keyword>
<name>A0ABP6U0R0_9ACTN</name>
<organism evidence="2 3">
    <name type="scientific">Streptomyces prasinosporus</name>
    <dbReference type="NCBI Taxonomy" id="68256"/>
    <lineage>
        <taxon>Bacteria</taxon>
        <taxon>Bacillati</taxon>
        <taxon>Actinomycetota</taxon>
        <taxon>Actinomycetes</taxon>
        <taxon>Kitasatosporales</taxon>
        <taxon>Streptomycetaceae</taxon>
        <taxon>Streptomyces</taxon>
        <taxon>Streptomyces albogriseolus group</taxon>
    </lineage>
</organism>
<accession>A0ABP6U0R0</accession>
<feature type="region of interest" description="Disordered" evidence="1">
    <location>
        <begin position="75"/>
        <end position="103"/>
    </location>
</feature>
<reference evidence="3" key="1">
    <citation type="journal article" date="2019" name="Int. J. Syst. Evol. Microbiol.">
        <title>The Global Catalogue of Microorganisms (GCM) 10K type strain sequencing project: providing services to taxonomists for standard genome sequencing and annotation.</title>
        <authorList>
            <consortium name="The Broad Institute Genomics Platform"/>
            <consortium name="The Broad Institute Genome Sequencing Center for Infectious Disease"/>
            <person name="Wu L."/>
            <person name="Ma J."/>
        </authorList>
    </citation>
    <scope>NUCLEOTIDE SEQUENCE [LARGE SCALE GENOMIC DNA]</scope>
    <source>
        <strain evidence="3">JCM 4816</strain>
    </source>
</reference>
<dbReference type="EMBL" id="BAAAXF010000057">
    <property type="protein sequence ID" value="GAA3500924.1"/>
    <property type="molecule type" value="Genomic_DNA"/>
</dbReference>
<evidence type="ECO:0000256" key="1">
    <source>
        <dbReference type="SAM" id="MobiDB-lite"/>
    </source>
</evidence>